<dbReference type="Gene3D" id="3.40.50.300">
    <property type="entry name" value="P-loop containing nucleotide triphosphate hydrolases"/>
    <property type="match status" value="1"/>
</dbReference>
<dbReference type="Proteomes" id="UP000515490">
    <property type="component" value="Chromosome"/>
</dbReference>
<evidence type="ECO:0000256" key="3">
    <source>
        <dbReference type="ARBA" id="ARBA00022741"/>
    </source>
</evidence>
<dbReference type="InterPro" id="IPR017871">
    <property type="entry name" value="ABC_transporter-like_CS"/>
</dbReference>
<comment type="similarity">
    <text evidence="1">Belongs to the ABC transporter superfamily.</text>
</comment>
<reference evidence="7 8" key="1">
    <citation type="submission" date="2020-06" db="EMBL/GenBank/DDBJ databases">
        <title>Metabacillus dokdonensis sp. nov., isolated from the rhizosphere of Elymus tsukushiensis, a plant native to the Dokdo Islands, Republic of Korea.</title>
        <authorList>
            <person name="Lee S.Y."/>
            <person name="Hwang Y.J."/>
            <person name="Son J.S."/>
            <person name="Ghim S.Y."/>
        </authorList>
    </citation>
    <scope>NUCLEOTIDE SEQUENCE [LARGE SCALE GENOMIC DNA]</scope>
    <source>
        <strain evidence="7 8">KUDC1714</strain>
    </source>
</reference>
<dbReference type="CDD" id="cd03220">
    <property type="entry name" value="ABC_KpsT_Wzt"/>
    <property type="match status" value="1"/>
</dbReference>
<evidence type="ECO:0000313" key="7">
    <source>
        <dbReference type="EMBL" id="QNF27224.1"/>
    </source>
</evidence>
<dbReference type="Pfam" id="PF14524">
    <property type="entry name" value="Wzt_C"/>
    <property type="match status" value="1"/>
</dbReference>
<dbReference type="Gene3D" id="2.70.50.60">
    <property type="entry name" value="abc- transporter (atp binding component) like domain"/>
    <property type="match status" value="1"/>
</dbReference>
<dbReference type="InterPro" id="IPR003439">
    <property type="entry name" value="ABC_transporter-like_ATP-bd"/>
</dbReference>
<protein>
    <submittedName>
        <fullName evidence="7">ABC transporter ATP-binding protein</fullName>
    </submittedName>
</protein>
<dbReference type="RefSeq" id="WP_066333156.1">
    <property type="nucleotide sequence ID" value="NZ_CP055263.1"/>
</dbReference>
<accession>A0ABX6RZF4</accession>
<sequence>MNSTDIAIEFSQVGKKYSRTAKLTRLKDVVTKVTQNYRGDNDFWALRDISFSVNKGEAIGIIGSNGSGKSTLLKLLSGVTVPTEGDININGTIGGLIELGAGFHPEMTGRENVYINGAILGLSKQEIEDRFPQIIEFSGLADFIDMPLKSYSSGMKVRLGFAVAITIETDIVLLDEVLAVGDSSFRKKALQMMESFLADKTIVFVSHDIGQIKRICDKCIVLNRGKLIFTGETEDAIKVYQELSNATQSSFNTRLQNYRTHLVEGILLNDKEEETSIISYGNDLSVKLKVNIHPKTKNPVIKVKIKADEISTFTDTISEFVIKPEEPGVLDTILRIKELPLYNGKYNIDVTILNGANDIVEVKNDVMSFSVINHKPDFKMRGFIEVPHSVSSIDETSEQIWSLNDVNEDEMEVKLCFPNEEVKYGIVTFHKIINKSLHVPITHFTVPIDYGKTGVLTIRKSFLGNGNYTFDIITLNKDKRTIKKEQNVLQCSINDRKEKTGLVFLKHSWD</sequence>
<dbReference type="SUPFAM" id="SSF52540">
    <property type="entry name" value="P-loop containing nucleoside triphosphate hydrolases"/>
    <property type="match status" value="1"/>
</dbReference>
<dbReference type="InterPro" id="IPR029439">
    <property type="entry name" value="Wzt_C"/>
</dbReference>
<evidence type="ECO:0000256" key="4">
    <source>
        <dbReference type="ARBA" id="ARBA00022840"/>
    </source>
</evidence>
<dbReference type="SMART" id="SM00382">
    <property type="entry name" value="AAA"/>
    <property type="match status" value="1"/>
</dbReference>
<dbReference type="GO" id="GO:0005524">
    <property type="term" value="F:ATP binding"/>
    <property type="evidence" value="ECO:0007669"/>
    <property type="project" value="UniProtKB-KW"/>
</dbReference>
<keyword evidence="3" id="KW-0547">Nucleotide-binding</keyword>
<keyword evidence="8" id="KW-1185">Reference proteome</keyword>
<name>A0ABX6RZF4_9BACI</name>
<keyword evidence="4 7" id="KW-0067">ATP-binding</keyword>
<evidence type="ECO:0000256" key="5">
    <source>
        <dbReference type="ARBA" id="ARBA00022967"/>
    </source>
</evidence>
<evidence type="ECO:0000259" key="6">
    <source>
        <dbReference type="PROSITE" id="PS50893"/>
    </source>
</evidence>
<dbReference type="EMBL" id="CP055263">
    <property type="protein sequence ID" value="QNF27224.1"/>
    <property type="molecule type" value="Genomic_DNA"/>
</dbReference>
<keyword evidence="2" id="KW-0813">Transport</keyword>
<dbReference type="InterPro" id="IPR003593">
    <property type="entry name" value="AAA+_ATPase"/>
</dbReference>
<keyword evidence="5" id="KW-1278">Translocase</keyword>
<dbReference type="CDD" id="cd10147">
    <property type="entry name" value="Wzt_C-like"/>
    <property type="match status" value="1"/>
</dbReference>
<gene>
    <name evidence="7" type="ORF">HUW50_06670</name>
</gene>
<proteinExistence type="inferred from homology"/>
<feature type="domain" description="ABC transporter" evidence="6">
    <location>
        <begin position="24"/>
        <end position="249"/>
    </location>
</feature>
<dbReference type="Pfam" id="PF00005">
    <property type="entry name" value="ABC_tran"/>
    <property type="match status" value="1"/>
</dbReference>
<dbReference type="PROSITE" id="PS00211">
    <property type="entry name" value="ABC_TRANSPORTER_1"/>
    <property type="match status" value="1"/>
</dbReference>
<evidence type="ECO:0000313" key="8">
    <source>
        <dbReference type="Proteomes" id="UP000515490"/>
    </source>
</evidence>
<dbReference type="PROSITE" id="PS50893">
    <property type="entry name" value="ABC_TRANSPORTER_2"/>
    <property type="match status" value="1"/>
</dbReference>
<evidence type="ECO:0000256" key="1">
    <source>
        <dbReference type="ARBA" id="ARBA00005417"/>
    </source>
</evidence>
<organism evidence="7 8">
    <name type="scientific">Metabacillus elymi</name>
    <dbReference type="NCBI Taxonomy" id="2745198"/>
    <lineage>
        <taxon>Bacteria</taxon>
        <taxon>Bacillati</taxon>
        <taxon>Bacillota</taxon>
        <taxon>Bacilli</taxon>
        <taxon>Bacillales</taxon>
        <taxon>Bacillaceae</taxon>
        <taxon>Metabacillus</taxon>
    </lineage>
</organism>
<dbReference type="InterPro" id="IPR027417">
    <property type="entry name" value="P-loop_NTPase"/>
</dbReference>
<dbReference type="InterPro" id="IPR050683">
    <property type="entry name" value="Bact_Polysacc_Export_ATP-bd"/>
</dbReference>
<evidence type="ECO:0000256" key="2">
    <source>
        <dbReference type="ARBA" id="ARBA00022448"/>
    </source>
</evidence>
<dbReference type="PANTHER" id="PTHR46743">
    <property type="entry name" value="TEICHOIC ACIDS EXPORT ATP-BINDING PROTEIN TAGH"/>
    <property type="match status" value="1"/>
</dbReference>
<dbReference type="PANTHER" id="PTHR46743:SF2">
    <property type="entry name" value="TEICHOIC ACIDS EXPORT ATP-BINDING PROTEIN TAGH"/>
    <property type="match status" value="1"/>
</dbReference>
<dbReference type="InterPro" id="IPR015860">
    <property type="entry name" value="ABC_transpr_TagH-like"/>
</dbReference>